<evidence type="ECO:0000313" key="8">
    <source>
        <dbReference type="Proteomes" id="UP000002640"/>
    </source>
</evidence>
<protein>
    <recommendedName>
        <fullName evidence="6">EF-hand domain-containing protein</fullName>
    </recommendedName>
</protein>
<dbReference type="PANTHER" id="PTHR21346">
    <property type="entry name" value="FUN14 DOMAIN CONTAINING"/>
    <property type="match status" value="1"/>
</dbReference>
<dbReference type="OMA" id="YININWG"/>
<dbReference type="Proteomes" id="UP000002640">
    <property type="component" value="Unassembled WGS sequence"/>
</dbReference>
<dbReference type="PANTHER" id="PTHR21346:SF10">
    <property type="entry name" value="TRANSMEMBRANE PROTEIN"/>
    <property type="match status" value="1"/>
</dbReference>
<dbReference type="PROSITE" id="PS50222">
    <property type="entry name" value="EF_HAND_2"/>
    <property type="match status" value="1"/>
</dbReference>
<dbReference type="InParanoid" id="G4Z6N7"/>
<organism evidence="7 8">
    <name type="scientific">Phytophthora sojae (strain P6497)</name>
    <name type="common">Soybean stem and root rot agent</name>
    <name type="synonym">Phytophthora megasperma f. sp. glycines</name>
    <dbReference type="NCBI Taxonomy" id="1094619"/>
    <lineage>
        <taxon>Eukaryota</taxon>
        <taxon>Sar</taxon>
        <taxon>Stramenopiles</taxon>
        <taxon>Oomycota</taxon>
        <taxon>Peronosporomycetes</taxon>
        <taxon>Peronosporales</taxon>
        <taxon>Peronosporaceae</taxon>
        <taxon>Phytophthora</taxon>
    </lineage>
</organism>
<evidence type="ECO:0000256" key="5">
    <source>
        <dbReference type="ARBA" id="ARBA00023136"/>
    </source>
</evidence>
<dbReference type="InterPro" id="IPR007014">
    <property type="entry name" value="FUN14"/>
</dbReference>
<dbReference type="AlphaFoldDB" id="G4Z6N7"/>
<sequence>MSIHMRPQLFLVRPQAFKLKLSSRAMSTGKKLQTRSQAVALRLPARSITRSPQVVVAGAVLSASVSLLLKESALCQDAMLLAAADGPSGSGDPNKKKSDPVEQIIDVVLGNCGELTLAGGLGFCSGYALKQVGKAAALAVGIVFIMAQTAAYNGYIDIKWGKVQKDMIAKVDPNGDGKIDSEDVKLWYRKLLKIMKTNLPSSAGFSSGFALGIYYS</sequence>
<keyword evidence="5" id="KW-0472">Membrane</keyword>
<evidence type="ECO:0000256" key="1">
    <source>
        <dbReference type="ARBA" id="ARBA00004370"/>
    </source>
</evidence>
<dbReference type="STRING" id="1094619.G4Z6N7"/>
<evidence type="ECO:0000256" key="4">
    <source>
        <dbReference type="ARBA" id="ARBA00022989"/>
    </source>
</evidence>
<dbReference type="PROSITE" id="PS00018">
    <property type="entry name" value="EF_HAND_1"/>
    <property type="match status" value="1"/>
</dbReference>
<dbReference type="InterPro" id="IPR018247">
    <property type="entry name" value="EF_Hand_1_Ca_BS"/>
</dbReference>
<proteinExistence type="inferred from homology"/>
<comment type="similarity">
    <text evidence="2">Belongs to the FUN14 family.</text>
</comment>
<keyword evidence="4" id="KW-1133">Transmembrane helix</keyword>
<comment type="subcellular location">
    <subcellularLocation>
        <location evidence="1">Membrane</location>
    </subcellularLocation>
</comment>
<dbReference type="RefSeq" id="XP_009523020.1">
    <property type="nucleotide sequence ID" value="XM_009524725.1"/>
</dbReference>
<gene>
    <name evidence="7" type="ORF">PHYSODRAFT_558741</name>
</gene>
<name>G4Z6N7_PHYSP</name>
<evidence type="ECO:0000256" key="2">
    <source>
        <dbReference type="ARBA" id="ARBA00009160"/>
    </source>
</evidence>
<dbReference type="Pfam" id="PF04930">
    <property type="entry name" value="FUN14"/>
    <property type="match status" value="1"/>
</dbReference>
<evidence type="ECO:0000313" key="7">
    <source>
        <dbReference type="EMBL" id="EGZ20303.1"/>
    </source>
</evidence>
<dbReference type="GO" id="GO:0016020">
    <property type="term" value="C:membrane"/>
    <property type="evidence" value="ECO:0007669"/>
    <property type="project" value="UniProtKB-SubCell"/>
</dbReference>
<dbReference type="KEGG" id="psoj:PHYSODRAFT_558741"/>
<dbReference type="GeneID" id="20663364"/>
<dbReference type="GO" id="GO:0005509">
    <property type="term" value="F:calcium ion binding"/>
    <property type="evidence" value="ECO:0007669"/>
    <property type="project" value="InterPro"/>
</dbReference>
<evidence type="ECO:0000259" key="6">
    <source>
        <dbReference type="PROSITE" id="PS50222"/>
    </source>
</evidence>
<accession>G4Z6N7</accession>
<reference evidence="7 8" key="1">
    <citation type="journal article" date="2006" name="Science">
        <title>Phytophthora genome sequences uncover evolutionary origins and mechanisms of pathogenesis.</title>
        <authorList>
            <person name="Tyler B.M."/>
            <person name="Tripathy S."/>
            <person name="Zhang X."/>
            <person name="Dehal P."/>
            <person name="Jiang R.H."/>
            <person name="Aerts A."/>
            <person name="Arredondo F.D."/>
            <person name="Baxter L."/>
            <person name="Bensasson D."/>
            <person name="Beynon J.L."/>
            <person name="Chapman J."/>
            <person name="Damasceno C.M."/>
            <person name="Dorrance A.E."/>
            <person name="Dou D."/>
            <person name="Dickerman A.W."/>
            <person name="Dubchak I.L."/>
            <person name="Garbelotto M."/>
            <person name="Gijzen M."/>
            <person name="Gordon S.G."/>
            <person name="Govers F."/>
            <person name="Grunwald N.J."/>
            <person name="Huang W."/>
            <person name="Ivors K.L."/>
            <person name="Jones R.W."/>
            <person name="Kamoun S."/>
            <person name="Krampis K."/>
            <person name="Lamour K.H."/>
            <person name="Lee M.K."/>
            <person name="McDonald W.H."/>
            <person name="Medina M."/>
            <person name="Meijer H.J."/>
            <person name="Nordberg E.K."/>
            <person name="Maclean D.J."/>
            <person name="Ospina-Giraldo M.D."/>
            <person name="Morris P.F."/>
            <person name="Phuntumart V."/>
            <person name="Putnam N.H."/>
            <person name="Rash S."/>
            <person name="Rose J.K."/>
            <person name="Sakihama Y."/>
            <person name="Salamov A.A."/>
            <person name="Savidor A."/>
            <person name="Scheuring C.F."/>
            <person name="Smith B.M."/>
            <person name="Sobral B.W."/>
            <person name="Terry A."/>
            <person name="Torto-Alalibo T.A."/>
            <person name="Win J."/>
            <person name="Xu Z."/>
            <person name="Zhang H."/>
            <person name="Grigoriev I.V."/>
            <person name="Rokhsar D.S."/>
            <person name="Boore J.L."/>
        </authorList>
    </citation>
    <scope>NUCLEOTIDE SEQUENCE [LARGE SCALE GENOMIC DNA]</scope>
    <source>
        <strain evidence="7 8">P6497</strain>
    </source>
</reference>
<keyword evidence="8" id="KW-1185">Reference proteome</keyword>
<feature type="domain" description="EF-hand" evidence="6">
    <location>
        <begin position="165"/>
        <end position="194"/>
    </location>
</feature>
<dbReference type="InterPro" id="IPR002048">
    <property type="entry name" value="EF_hand_dom"/>
</dbReference>
<dbReference type="EMBL" id="JH159153">
    <property type="protein sequence ID" value="EGZ20303.1"/>
    <property type="molecule type" value="Genomic_DNA"/>
</dbReference>
<evidence type="ECO:0000256" key="3">
    <source>
        <dbReference type="ARBA" id="ARBA00022692"/>
    </source>
</evidence>
<keyword evidence="3" id="KW-0812">Transmembrane</keyword>